<evidence type="ECO:0000259" key="1">
    <source>
        <dbReference type="PROSITE" id="PS50181"/>
    </source>
</evidence>
<evidence type="ECO:0000313" key="2">
    <source>
        <dbReference type="EMBL" id="KAK6345714.1"/>
    </source>
</evidence>
<accession>A0AAN8RJ79</accession>
<dbReference type="EMBL" id="JAVHNR010000004">
    <property type="protein sequence ID" value="KAK6345714.1"/>
    <property type="molecule type" value="Genomic_DNA"/>
</dbReference>
<evidence type="ECO:0000313" key="3">
    <source>
        <dbReference type="Proteomes" id="UP001313282"/>
    </source>
</evidence>
<feature type="domain" description="F-box" evidence="1">
    <location>
        <begin position="29"/>
        <end position="79"/>
    </location>
</feature>
<dbReference type="AlphaFoldDB" id="A0AAN8RJ79"/>
<dbReference type="Proteomes" id="UP001313282">
    <property type="component" value="Unassembled WGS sequence"/>
</dbReference>
<dbReference type="InterPro" id="IPR036047">
    <property type="entry name" value="F-box-like_dom_sf"/>
</dbReference>
<dbReference type="Gene3D" id="1.20.1280.50">
    <property type="match status" value="1"/>
</dbReference>
<sequence length="288" mass="33184">MCTHICVAACGVPIIQHCQHKRTQNFVTMPTISTFPTKLLIHIFSFLPWQDHLSASQVCKLWSSIFLCDPTRSHRYVRLNPKTALCPQMHNIFVDIGLECTINIFTGQISKIIFIRNEDAGISSDQEREEAAIDLTDTKVIKEQLFQFQGWRYEHGIREKEWKMGVCIMWNQRGYEYGSQKDRQFYRHDWFNFVKRVGREAAATNDILNGDVDLDISVEEFIGVLGKYILRFDGLKIPGKQSMRLRLGMYNRMGVIVIRNVHEASGFFDLSLDSLGGPVADKDGTWID</sequence>
<organism evidence="2 3">
    <name type="scientific">Orbilia javanica</name>
    <dbReference type="NCBI Taxonomy" id="47235"/>
    <lineage>
        <taxon>Eukaryota</taxon>
        <taxon>Fungi</taxon>
        <taxon>Dikarya</taxon>
        <taxon>Ascomycota</taxon>
        <taxon>Pezizomycotina</taxon>
        <taxon>Orbiliomycetes</taxon>
        <taxon>Orbiliales</taxon>
        <taxon>Orbiliaceae</taxon>
        <taxon>Orbilia</taxon>
    </lineage>
</organism>
<dbReference type="InterPro" id="IPR001810">
    <property type="entry name" value="F-box_dom"/>
</dbReference>
<gene>
    <name evidence="2" type="ORF">TWF718_007623</name>
</gene>
<name>A0AAN8RJ79_9PEZI</name>
<reference evidence="2 3" key="1">
    <citation type="submission" date="2019-10" db="EMBL/GenBank/DDBJ databases">
        <authorList>
            <person name="Palmer J.M."/>
        </authorList>
    </citation>
    <scope>NUCLEOTIDE SEQUENCE [LARGE SCALE GENOMIC DNA]</scope>
    <source>
        <strain evidence="2 3">TWF718</strain>
    </source>
</reference>
<comment type="caution">
    <text evidence="2">The sequence shown here is derived from an EMBL/GenBank/DDBJ whole genome shotgun (WGS) entry which is preliminary data.</text>
</comment>
<dbReference type="PROSITE" id="PS50181">
    <property type="entry name" value="FBOX"/>
    <property type="match status" value="1"/>
</dbReference>
<dbReference type="SMART" id="SM00256">
    <property type="entry name" value="FBOX"/>
    <property type="match status" value="1"/>
</dbReference>
<protein>
    <recommendedName>
        <fullName evidence="1">F-box domain-containing protein</fullName>
    </recommendedName>
</protein>
<keyword evidence="3" id="KW-1185">Reference proteome</keyword>
<proteinExistence type="predicted"/>
<dbReference type="Pfam" id="PF12937">
    <property type="entry name" value="F-box-like"/>
    <property type="match status" value="1"/>
</dbReference>
<dbReference type="SUPFAM" id="SSF81383">
    <property type="entry name" value="F-box domain"/>
    <property type="match status" value="1"/>
</dbReference>